<dbReference type="PANTHER" id="PTHR30344">
    <property type="entry name" value="6-PHOSPHOGLUCONOLACTONASE-RELATED"/>
    <property type="match status" value="1"/>
</dbReference>
<dbReference type="Proteomes" id="UP000182692">
    <property type="component" value="Unassembled WGS sequence"/>
</dbReference>
<evidence type="ECO:0000256" key="2">
    <source>
        <dbReference type="ARBA" id="ARBA00022526"/>
    </source>
</evidence>
<dbReference type="InterPro" id="IPR050282">
    <property type="entry name" value="Cycloisomerase_2"/>
</dbReference>
<dbReference type="GO" id="GO:0017057">
    <property type="term" value="F:6-phosphogluconolactonase activity"/>
    <property type="evidence" value="ECO:0007669"/>
    <property type="project" value="TreeGrafter"/>
</dbReference>
<keyword evidence="2" id="KW-0313">Glucose metabolism</keyword>
<organism evidence="3 4">
    <name type="scientific">Enterovibrio norvegicus DSM 15893</name>
    <dbReference type="NCBI Taxonomy" id="1121869"/>
    <lineage>
        <taxon>Bacteria</taxon>
        <taxon>Pseudomonadati</taxon>
        <taxon>Pseudomonadota</taxon>
        <taxon>Gammaproteobacteria</taxon>
        <taxon>Vibrionales</taxon>
        <taxon>Vibrionaceae</taxon>
        <taxon>Enterovibrio</taxon>
    </lineage>
</organism>
<dbReference type="STRING" id="1121869.SAMN03084138_00668"/>
<dbReference type="InterPro" id="IPR015943">
    <property type="entry name" value="WD40/YVTN_repeat-like_dom_sf"/>
</dbReference>
<dbReference type="PANTHER" id="PTHR30344:SF1">
    <property type="entry name" value="6-PHOSPHOGLUCONOLACTONASE"/>
    <property type="match status" value="1"/>
</dbReference>
<dbReference type="InterPro" id="IPR011048">
    <property type="entry name" value="Haem_d1_sf"/>
</dbReference>
<gene>
    <name evidence="3" type="ORF">SAMN03084138_00668</name>
</gene>
<protein>
    <submittedName>
        <fullName evidence="3">6-phosphogluconolactonase</fullName>
    </submittedName>
</protein>
<reference evidence="3 4" key="1">
    <citation type="submission" date="2016-10" db="EMBL/GenBank/DDBJ databases">
        <authorList>
            <person name="de Groot N.N."/>
        </authorList>
    </citation>
    <scope>NUCLEOTIDE SEQUENCE [LARGE SCALE GENOMIC DNA]</scope>
    <source>
        <strain evidence="3 4">DSM 15893</strain>
    </source>
</reference>
<name>A0A1I5KN60_9GAMM</name>
<evidence type="ECO:0000313" key="3">
    <source>
        <dbReference type="EMBL" id="SFO86337.1"/>
    </source>
</evidence>
<dbReference type="Pfam" id="PF10282">
    <property type="entry name" value="Lactonase"/>
    <property type="match status" value="1"/>
</dbReference>
<dbReference type="Gene3D" id="2.130.10.10">
    <property type="entry name" value="YVTN repeat-like/Quinoprotein amine dehydrogenase"/>
    <property type="match status" value="1"/>
</dbReference>
<dbReference type="AlphaFoldDB" id="A0A1I5KN60"/>
<dbReference type="GO" id="GO:0005829">
    <property type="term" value="C:cytosol"/>
    <property type="evidence" value="ECO:0007669"/>
    <property type="project" value="TreeGrafter"/>
</dbReference>
<dbReference type="InterPro" id="IPR019405">
    <property type="entry name" value="Lactonase_7-beta_prop"/>
</dbReference>
<sequence length="350" mass="37942">MTVTHRLLIGSYTQPMGAIDGEGEGILAVDLDAQTGAFSAPNLVSRCENPSYVTVAGEHVFAVTEFARQEGASIGLLTHRDGNINEVSSVAIEGDYPCHVAVNAAQNLVVASNYGSGSFSVYRLEQGSLTHFDTVQHKGVGANRDRQEAPHAHFAQFLATSNTLVTVDLGTDRVSFYPFSDTQLDRDNAQHVIFPPGSGPRHLVFNQQESLAYVLCELSEEVTVLERKDDGVWTIVQAFSPFDKHNEGGAAAAIRLSNDEEYLYVSGRQQNVICVLKIENSNTLALQQTVSTNGINPRDFNLSRDGDWLVVANQNTSNLVSYRVDKTTGLLSPSGYEFATGNPVCIALLC</sequence>
<dbReference type="GO" id="GO:0006006">
    <property type="term" value="P:glucose metabolic process"/>
    <property type="evidence" value="ECO:0007669"/>
    <property type="project" value="UniProtKB-KW"/>
</dbReference>
<dbReference type="GeneID" id="35872693"/>
<comment type="similarity">
    <text evidence="1">Belongs to the cycloisomerase 2 family.</text>
</comment>
<dbReference type="OrthoDB" id="9790815at2"/>
<accession>A0A1I5KN60</accession>
<keyword evidence="2" id="KW-0119">Carbohydrate metabolism</keyword>
<evidence type="ECO:0000313" key="4">
    <source>
        <dbReference type="Proteomes" id="UP000182692"/>
    </source>
</evidence>
<proteinExistence type="inferred from homology"/>
<dbReference type="EMBL" id="FOWR01000004">
    <property type="protein sequence ID" value="SFO86337.1"/>
    <property type="molecule type" value="Genomic_DNA"/>
</dbReference>
<dbReference type="RefSeq" id="WP_017015208.1">
    <property type="nucleotide sequence ID" value="NZ_FOWR01000004.1"/>
</dbReference>
<evidence type="ECO:0000256" key="1">
    <source>
        <dbReference type="ARBA" id="ARBA00005564"/>
    </source>
</evidence>
<dbReference type="SUPFAM" id="SSF51004">
    <property type="entry name" value="C-terminal (heme d1) domain of cytochrome cd1-nitrite reductase"/>
    <property type="match status" value="1"/>
</dbReference>